<reference evidence="2" key="1">
    <citation type="submission" date="2020-09" db="EMBL/GenBank/DDBJ databases">
        <title>Genome-Enabled Discovery of Anthraquinone Biosynthesis in Senna tora.</title>
        <authorList>
            <person name="Kang S.-H."/>
            <person name="Pandey R.P."/>
            <person name="Lee C.-M."/>
            <person name="Sim J.-S."/>
            <person name="Jeong J.-T."/>
            <person name="Choi B.-S."/>
            <person name="Jung M."/>
            <person name="Ginzburg D."/>
            <person name="Zhao K."/>
            <person name="Won S.Y."/>
            <person name="Oh T.-J."/>
            <person name="Yu Y."/>
            <person name="Kim N.-H."/>
            <person name="Lee O.R."/>
            <person name="Lee T.-H."/>
            <person name="Bashyal P."/>
            <person name="Kim T.-S."/>
            <person name="Lee W.-H."/>
            <person name="Kawkins C."/>
            <person name="Kim C.-K."/>
            <person name="Kim J.S."/>
            <person name="Ahn B.O."/>
            <person name="Rhee S.Y."/>
            <person name="Sohng J.K."/>
        </authorList>
    </citation>
    <scope>NUCLEOTIDE SEQUENCE</scope>
    <source>
        <tissue evidence="2">Leaf</tissue>
    </source>
</reference>
<feature type="region of interest" description="Disordered" evidence="1">
    <location>
        <begin position="1"/>
        <end position="28"/>
    </location>
</feature>
<keyword evidence="3" id="KW-1185">Reference proteome</keyword>
<evidence type="ECO:0000313" key="2">
    <source>
        <dbReference type="EMBL" id="KAF7845088.1"/>
    </source>
</evidence>
<dbReference type="EMBL" id="JAAIUW010000001">
    <property type="protein sequence ID" value="KAF7845088.1"/>
    <property type="molecule type" value="Genomic_DNA"/>
</dbReference>
<protein>
    <submittedName>
        <fullName evidence="2">Uncharacterized protein</fullName>
    </submittedName>
</protein>
<evidence type="ECO:0000256" key="1">
    <source>
        <dbReference type="SAM" id="MobiDB-lite"/>
    </source>
</evidence>
<comment type="caution">
    <text evidence="2">The sequence shown here is derived from an EMBL/GenBank/DDBJ whole genome shotgun (WGS) entry which is preliminary data.</text>
</comment>
<accession>A0A834XI98</accession>
<gene>
    <name evidence="2" type="ORF">G2W53_001993</name>
</gene>
<sequence length="83" mass="9210">MVRNDSKKSVGSGLSGLEIASTENPTEEEMRRTMPLRCHCIHLCECLHVWLNRTISDSAINTVSAEARFKLSGYIGDADLVIM</sequence>
<dbReference type="AlphaFoldDB" id="A0A834XI98"/>
<name>A0A834XI98_9FABA</name>
<evidence type="ECO:0000313" key="3">
    <source>
        <dbReference type="Proteomes" id="UP000634136"/>
    </source>
</evidence>
<organism evidence="2 3">
    <name type="scientific">Senna tora</name>
    <dbReference type="NCBI Taxonomy" id="362788"/>
    <lineage>
        <taxon>Eukaryota</taxon>
        <taxon>Viridiplantae</taxon>
        <taxon>Streptophyta</taxon>
        <taxon>Embryophyta</taxon>
        <taxon>Tracheophyta</taxon>
        <taxon>Spermatophyta</taxon>
        <taxon>Magnoliopsida</taxon>
        <taxon>eudicotyledons</taxon>
        <taxon>Gunneridae</taxon>
        <taxon>Pentapetalae</taxon>
        <taxon>rosids</taxon>
        <taxon>fabids</taxon>
        <taxon>Fabales</taxon>
        <taxon>Fabaceae</taxon>
        <taxon>Caesalpinioideae</taxon>
        <taxon>Cassia clade</taxon>
        <taxon>Senna</taxon>
    </lineage>
</organism>
<dbReference type="Proteomes" id="UP000634136">
    <property type="component" value="Unassembled WGS sequence"/>
</dbReference>
<proteinExistence type="predicted"/>